<dbReference type="Pfam" id="PF14368">
    <property type="entry name" value="LTP_2"/>
    <property type="match status" value="1"/>
</dbReference>
<evidence type="ECO:0000256" key="6">
    <source>
        <dbReference type="SAM" id="SignalP"/>
    </source>
</evidence>
<evidence type="ECO:0000256" key="1">
    <source>
        <dbReference type="ARBA" id="ARBA00009748"/>
    </source>
</evidence>
<feature type="compositionally biased region" description="Low complexity" evidence="5">
    <location>
        <begin position="133"/>
        <end position="173"/>
    </location>
</feature>
<dbReference type="PANTHER" id="PTHR33044">
    <property type="entry name" value="BIFUNCTIONAL INHIBITOR/LIPID-TRANSFER PROTEIN/SEED STORAGE 2S ALBUMIN SUPERFAMILY PROTEIN-RELATED"/>
    <property type="match status" value="1"/>
</dbReference>
<keyword evidence="3" id="KW-1015">Disulfide bond</keyword>
<name>A0AB40CQ97_DIOCR</name>
<evidence type="ECO:0000313" key="8">
    <source>
        <dbReference type="Proteomes" id="UP001515500"/>
    </source>
</evidence>
<feature type="domain" description="Bifunctional inhibitor/plant lipid transfer protein/seed storage helical" evidence="7">
    <location>
        <begin position="26"/>
        <end position="109"/>
    </location>
</feature>
<dbReference type="Gene3D" id="1.10.110.10">
    <property type="entry name" value="Plant lipid-transfer and hydrophobic proteins"/>
    <property type="match status" value="1"/>
</dbReference>
<evidence type="ECO:0000256" key="2">
    <source>
        <dbReference type="ARBA" id="ARBA00022729"/>
    </source>
</evidence>
<dbReference type="SUPFAM" id="SSF47699">
    <property type="entry name" value="Bifunctional inhibitor/lipid-transfer protein/seed storage 2S albumin"/>
    <property type="match status" value="1"/>
</dbReference>
<evidence type="ECO:0000256" key="3">
    <source>
        <dbReference type="ARBA" id="ARBA00023157"/>
    </source>
</evidence>
<dbReference type="InterPro" id="IPR043325">
    <property type="entry name" value="LTSS"/>
</dbReference>
<dbReference type="Proteomes" id="UP001515500">
    <property type="component" value="Chromosome 15"/>
</dbReference>
<evidence type="ECO:0000256" key="5">
    <source>
        <dbReference type="SAM" id="MobiDB-lite"/>
    </source>
</evidence>
<accession>A0AB40CQ97</accession>
<dbReference type="InterPro" id="IPR016140">
    <property type="entry name" value="Bifunc_inhib/LTP/seed_store"/>
</dbReference>
<proteinExistence type="inferred from homology"/>
<gene>
    <name evidence="9" type="primary">LOC120277909</name>
</gene>
<evidence type="ECO:0000313" key="9">
    <source>
        <dbReference type="RefSeq" id="XP_039140705.1"/>
    </source>
</evidence>
<feature type="region of interest" description="Disordered" evidence="5">
    <location>
        <begin position="133"/>
        <end position="174"/>
    </location>
</feature>
<feature type="signal peptide" evidence="6">
    <location>
        <begin position="1"/>
        <end position="22"/>
    </location>
</feature>
<evidence type="ECO:0000259" key="7">
    <source>
        <dbReference type="SMART" id="SM00499"/>
    </source>
</evidence>
<reference evidence="9" key="1">
    <citation type="submission" date="2025-08" db="UniProtKB">
        <authorList>
            <consortium name="RefSeq"/>
        </authorList>
    </citation>
    <scope>IDENTIFICATION</scope>
</reference>
<keyword evidence="8" id="KW-1185">Reference proteome</keyword>
<organism evidence="8 9">
    <name type="scientific">Dioscorea cayennensis subsp. rotundata</name>
    <name type="common">White Guinea yam</name>
    <name type="synonym">Dioscorea rotundata</name>
    <dbReference type="NCBI Taxonomy" id="55577"/>
    <lineage>
        <taxon>Eukaryota</taxon>
        <taxon>Viridiplantae</taxon>
        <taxon>Streptophyta</taxon>
        <taxon>Embryophyta</taxon>
        <taxon>Tracheophyta</taxon>
        <taxon>Spermatophyta</taxon>
        <taxon>Magnoliopsida</taxon>
        <taxon>Liliopsida</taxon>
        <taxon>Dioscoreales</taxon>
        <taxon>Dioscoreaceae</taxon>
        <taxon>Dioscorea</taxon>
    </lineage>
</organism>
<dbReference type="SMART" id="SM00499">
    <property type="entry name" value="AAI"/>
    <property type="match status" value="1"/>
</dbReference>
<keyword evidence="4" id="KW-0325">Glycoprotein</keyword>
<dbReference type="CDD" id="cd00010">
    <property type="entry name" value="AAI_LTSS"/>
    <property type="match status" value="1"/>
</dbReference>
<dbReference type="AlphaFoldDB" id="A0AB40CQ97"/>
<dbReference type="GeneID" id="120277909"/>
<comment type="similarity">
    <text evidence="1">Belongs to the plant LTP family.</text>
</comment>
<evidence type="ECO:0000256" key="4">
    <source>
        <dbReference type="ARBA" id="ARBA00023180"/>
    </source>
</evidence>
<protein>
    <submittedName>
        <fullName evidence="9">Non-specific lipid transfer protein GPI-anchored 19-like isoform X1</fullName>
    </submittedName>
</protein>
<keyword evidence="2 6" id="KW-0732">Signal</keyword>
<sequence length="199" mass="19696">MTTLLSITMMIMTMVIAPTVSGQQNCIPAITSLSPCLGFISGNTTTTTTAPSPMCCSQLASVISSQAQCLCSVVNGGGAAAQLGLVLNQTQALALPGACNLKIPPLSQCNVVAGAPAGSPVMAPVGAPAASVSPVTPSVSNNKSPAAQSVPSPVPTSAGGGSKSVPSTKSQSSDGVLQRSANYNLVVLLLAFACYAIKF</sequence>
<dbReference type="InterPro" id="IPR036312">
    <property type="entry name" value="Bifun_inhib/LTP/seed_sf"/>
</dbReference>
<dbReference type="RefSeq" id="XP_039140705.1">
    <property type="nucleotide sequence ID" value="XM_039284771.1"/>
</dbReference>
<feature type="chain" id="PRO_5044226491" evidence="6">
    <location>
        <begin position="23"/>
        <end position="199"/>
    </location>
</feature>